<dbReference type="PANTHER" id="PTHR21449:SF5">
    <property type="entry name" value="CUB DOMAIN-CONTAINING PROTEIN-RELATED"/>
    <property type="match status" value="1"/>
</dbReference>
<feature type="region of interest" description="Disordered" evidence="12">
    <location>
        <begin position="600"/>
        <end position="731"/>
    </location>
</feature>
<dbReference type="PROSITE" id="PS00031">
    <property type="entry name" value="NUCLEAR_REC_DBD_1"/>
    <property type="match status" value="1"/>
</dbReference>
<feature type="domain" description="Nuclear receptor" evidence="13">
    <location>
        <begin position="17"/>
        <end position="92"/>
    </location>
</feature>
<dbReference type="SUPFAM" id="SSF57716">
    <property type="entry name" value="Glucocorticoid receptor-like (DNA-binding domain)"/>
    <property type="match status" value="1"/>
</dbReference>
<dbReference type="CDD" id="cd06157">
    <property type="entry name" value="NR_LBD"/>
    <property type="match status" value="1"/>
</dbReference>
<dbReference type="InterPro" id="IPR013088">
    <property type="entry name" value="Znf_NHR/GATA"/>
</dbReference>
<dbReference type="CDD" id="cd06960">
    <property type="entry name" value="NR_DBD_HNF4A"/>
    <property type="match status" value="1"/>
</dbReference>
<dbReference type="STRING" id="1611254.A0A2G5SZK6"/>
<dbReference type="FunFam" id="3.30.50.10:FF:000030">
    <property type="entry name" value="Nuclear Hormone Receptor family"/>
    <property type="match status" value="1"/>
</dbReference>
<keyword evidence="5 11" id="KW-0862">Zinc</keyword>
<evidence type="ECO:0000256" key="11">
    <source>
        <dbReference type="RuleBase" id="RU004334"/>
    </source>
</evidence>
<dbReference type="Pfam" id="PF00105">
    <property type="entry name" value="zf-C4"/>
    <property type="match status" value="1"/>
</dbReference>
<dbReference type="GO" id="GO:0003700">
    <property type="term" value="F:DNA-binding transcription factor activity"/>
    <property type="evidence" value="ECO:0007669"/>
    <property type="project" value="InterPro"/>
</dbReference>
<dbReference type="PANTHER" id="PTHR21449">
    <property type="entry name" value="PROTEIN CBG05271-RELATED"/>
    <property type="match status" value="1"/>
</dbReference>
<reference evidence="16" key="1">
    <citation type="submission" date="2017-10" db="EMBL/GenBank/DDBJ databases">
        <title>Rapid genome shrinkage in a self-fertile nematode reveals novel sperm competition proteins.</title>
        <authorList>
            <person name="Yin D."/>
            <person name="Schwarz E.M."/>
            <person name="Thomas C.G."/>
            <person name="Felde R.L."/>
            <person name="Korf I.F."/>
            <person name="Cutter A.D."/>
            <person name="Schartner C.M."/>
            <person name="Ralston E.J."/>
            <person name="Meyer B.J."/>
            <person name="Haag E.S."/>
        </authorList>
    </citation>
    <scope>NUCLEOTIDE SEQUENCE [LARGE SCALE GENOMIC DNA]</scope>
    <source>
        <strain evidence="16">JU1422</strain>
    </source>
</reference>
<dbReference type="Pfam" id="PF00104">
    <property type="entry name" value="Hormone_recep"/>
    <property type="match status" value="1"/>
</dbReference>
<keyword evidence="10 11" id="KW-0539">Nucleus</keyword>
<gene>
    <name evidence="15" type="primary">Cni-nhr-32</name>
    <name evidence="15" type="synonym">Cnig_chr_X.g25659</name>
    <name evidence="15" type="ORF">B9Z55_025659</name>
</gene>
<evidence type="ECO:0000256" key="1">
    <source>
        <dbReference type="ARBA" id="ARBA00004123"/>
    </source>
</evidence>
<dbReference type="InterPro" id="IPR049636">
    <property type="entry name" value="HNF4-like_DBD"/>
</dbReference>
<keyword evidence="3 11" id="KW-0479">Metal-binding</keyword>
<keyword evidence="4 11" id="KW-0863">Zinc-finger</keyword>
<dbReference type="AlphaFoldDB" id="A0A2G5SZK6"/>
<evidence type="ECO:0000256" key="7">
    <source>
        <dbReference type="ARBA" id="ARBA00023125"/>
    </source>
</evidence>
<dbReference type="PROSITE" id="PS51030">
    <property type="entry name" value="NUCLEAR_REC_DBD_2"/>
    <property type="match status" value="1"/>
</dbReference>
<proteinExistence type="inferred from homology"/>
<feature type="compositionally biased region" description="Polar residues" evidence="12">
    <location>
        <begin position="609"/>
        <end position="620"/>
    </location>
</feature>
<keyword evidence="16" id="KW-1185">Reference proteome</keyword>
<evidence type="ECO:0000313" key="16">
    <source>
        <dbReference type="Proteomes" id="UP000230233"/>
    </source>
</evidence>
<keyword evidence="6 11" id="KW-0805">Transcription regulation</keyword>
<feature type="compositionally biased region" description="Basic residues" evidence="12">
    <location>
        <begin position="662"/>
        <end position="672"/>
    </location>
</feature>
<evidence type="ECO:0000313" key="15">
    <source>
        <dbReference type="EMBL" id="PIC20467.1"/>
    </source>
</evidence>
<feature type="compositionally biased region" description="Acidic residues" evidence="12">
    <location>
        <begin position="715"/>
        <end position="727"/>
    </location>
</feature>
<dbReference type="EMBL" id="PDUG01000006">
    <property type="protein sequence ID" value="PIC20467.1"/>
    <property type="molecule type" value="Genomic_DNA"/>
</dbReference>
<dbReference type="Gene3D" id="1.10.565.10">
    <property type="entry name" value="Retinoid X Receptor"/>
    <property type="match status" value="1"/>
</dbReference>
<evidence type="ECO:0008006" key="17">
    <source>
        <dbReference type="Google" id="ProtNLM"/>
    </source>
</evidence>
<dbReference type="PRINTS" id="PR00047">
    <property type="entry name" value="STROIDFINGER"/>
</dbReference>
<protein>
    <recommendedName>
        <fullName evidence="17">Nuclear receptor domain-containing protein</fullName>
    </recommendedName>
</protein>
<evidence type="ECO:0000256" key="6">
    <source>
        <dbReference type="ARBA" id="ARBA00023015"/>
    </source>
</evidence>
<dbReference type="SMART" id="SM00399">
    <property type="entry name" value="ZnF_C4"/>
    <property type="match status" value="1"/>
</dbReference>
<feature type="compositionally biased region" description="Basic and acidic residues" evidence="12">
    <location>
        <begin position="622"/>
        <end position="633"/>
    </location>
</feature>
<dbReference type="GO" id="GO:0005634">
    <property type="term" value="C:nucleus"/>
    <property type="evidence" value="ECO:0007669"/>
    <property type="project" value="UniProtKB-SubCell"/>
</dbReference>
<keyword evidence="7 11" id="KW-0238">DNA-binding</keyword>
<dbReference type="Proteomes" id="UP000230233">
    <property type="component" value="Chromosome X"/>
</dbReference>
<dbReference type="SMART" id="SM00430">
    <property type="entry name" value="HOLI"/>
    <property type="match status" value="1"/>
</dbReference>
<evidence type="ECO:0000256" key="3">
    <source>
        <dbReference type="ARBA" id="ARBA00022723"/>
    </source>
</evidence>
<dbReference type="PROSITE" id="PS51843">
    <property type="entry name" value="NR_LBD"/>
    <property type="match status" value="1"/>
</dbReference>
<evidence type="ECO:0000256" key="8">
    <source>
        <dbReference type="ARBA" id="ARBA00023163"/>
    </source>
</evidence>
<sequence>MFTAETNPSQIEILSHTEQCVVCGDAADGFHYGVRSCRGCNAFFRRAVTFNMSFTCRRGGRCPVDKNARCACRACRLAKCYAVGMDKKAVQPKREVVTSNGSFDQNDQDYERLGGTTTSPNYDLSDMTSPGSAFTPLAINLGVSFVRLFLSLIISNMLCCFTMKNFQDFIPAIPASPPSDASVIVRQVYDFAEQKRRRRAMLCGSLEEILSEQEMTLKQPATSEDFSRIFQAQMVLMFEWVEKLPEFRMLCDHNDKTKLLRAFALKYMLLDNVYHTYELGYRDRLVLVNNNYIVPGSPVDLKGCDVVDEVSIKDMIWGQRMQNLINDLVGPIGQQNMMYGEIMTIRRVMFWNPGNVQLSEMAKALSAEACNVAMKELQQYLLSEGVDDIEARIQFLLLLVPAFSKMLLLHLVIFTLFVTTTALIDCSEEDTCFGEPYDCDPETQCNSLFHFDTAGNLHLYLRNFTDSNGYAAFATQTHPDEIIEYFICLPHQGQRLRALAELGGIVLVTDQNLTGVVELLGENYFRCIFNVSELPKQFQNEQIFFVSKGTFDETLVIYDGEQLFNLDRFENSDEYLEDNDVLPVAYQISSKIHHRSMEDVLSSDDKNTMSDAINNLPKSSAKSKDDVELEKIARSSRHIRARHTRRNEDEDVEEEDNEERHQIHHKHHHAHKHDNEESSDSEDYDTSKSKKGRRHHNEESEPRRKHSKKSVIEKEEYDNQEYDDTDNADASNNINYSFACVIIAGLLRYRF</sequence>
<dbReference type="GO" id="GO:0000978">
    <property type="term" value="F:RNA polymerase II cis-regulatory region sequence-specific DNA binding"/>
    <property type="evidence" value="ECO:0007669"/>
    <property type="project" value="InterPro"/>
</dbReference>
<evidence type="ECO:0000256" key="10">
    <source>
        <dbReference type="ARBA" id="ARBA00023242"/>
    </source>
</evidence>
<evidence type="ECO:0000256" key="9">
    <source>
        <dbReference type="ARBA" id="ARBA00023170"/>
    </source>
</evidence>
<evidence type="ECO:0000259" key="13">
    <source>
        <dbReference type="PROSITE" id="PS51030"/>
    </source>
</evidence>
<keyword evidence="8 11" id="KW-0804">Transcription</keyword>
<comment type="subcellular location">
    <subcellularLocation>
        <location evidence="1 11">Nucleus</location>
    </subcellularLocation>
</comment>
<dbReference type="InterPro" id="IPR035500">
    <property type="entry name" value="NHR-like_dom_sf"/>
</dbReference>
<comment type="caution">
    <text evidence="15">The sequence shown here is derived from an EMBL/GenBank/DDBJ whole genome shotgun (WGS) entry which is preliminary data.</text>
</comment>
<keyword evidence="9 11" id="KW-0675">Receptor</keyword>
<evidence type="ECO:0000259" key="14">
    <source>
        <dbReference type="PROSITE" id="PS51843"/>
    </source>
</evidence>
<feature type="domain" description="NR LBD" evidence="14">
    <location>
        <begin position="187"/>
        <end position="436"/>
    </location>
</feature>
<dbReference type="GO" id="GO:0008270">
    <property type="term" value="F:zinc ion binding"/>
    <property type="evidence" value="ECO:0007669"/>
    <property type="project" value="UniProtKB-KW"/>
</dbReference>
<feature type="compositionally biased region" description="Basic residues" evidence="12">
    <location>
        <begin position="634"/>
        <end position="645"/>
    </location>
</feature>
<comment type="similarity">
    <text evidence="2 11">Belongs to the nuclear hormone receptor family.</text>
</comment>
<evidence type="ECO:0000256" key="5">
    <source>
        <dbReference type="ARBA" id="ARBA00022833"/>
    </source>
</evidence>
<dbReference type="InterPro" id="IPR001628">
    <property type="entry name" value="Znf_hrmn_rcpt"/>
</dbReference>
<evidence type="ECO:0000256" key="4">
    <source>
        <dbReference type="ARBA" id="ARBA00022771"/>
    </source>
</evidence>
<evidence type="ECO:0000256" key="12">
    <source>
        <dbReference type="SAM" id="MobiDB-lite"/>
    </source>
</evidence>
<name>A0A2G5SZK6_9PELO</name>
<dbReference type="Gene3D" id="3.30.50.10">
    <property type="entry name" value="Erythroid Transcription Factor GATA-1, subunit A"/>
    <property type="match status" value="1"/>
</dbReference>
<organism evidence="15 16">
    <name type="scientific">Caenorhabditis nigoni</name>
    <dbReference type="NCBI Taxonomy" id="1611254"/>
    <lineage>
        <taxon>Eukaryota</taxon>
        <taxon>Metazoa</taxon>
        <taxon>Ecdysozoa</taxon>
        <taxon>Nematoda</taxon>
        <taxon>Chromadorea</taxon>
        <taxon>Rhabditida</taxon>
        <taxon>Rhabditina</taxon>
        <taxon>Rhabditomorpha</taxon>
        <taxon>Rhabditoidea</taxon>
        <taxon>Rhabditidae</taxon>
        <taxon>Peloderinae</taxon>
        <taxon>Caenorhabditis</taxon>
    </lineage>
</organism>
<dbReference type="OrthoDB" id="5799552at2759"/>
<dbReference type="InterPro" id="IPR000536">
    <property type="entry name" value="Nucl_hrmn_rcpt_lig-bd"/>
</dbReference>
<dbReference type="SUPFAM" id="SSF48508">
    <property type="entry name" value="Nuclear receptor ligand-binding domain"/>
    <property type="match status" value="1"/>
</dbReference>
<accession>A0A2G5SZK6</accession>
<evidence type="ECO:0000256" key="2">
    <source>
        <dbReference type="ARBA" id="ARBA00005993"/>
    </source>
</evidence>